<feature type="transmembrane region" description="Helical" evidence="6">
    <location>
        <begin position="36"/>
        <end position="55"/>
    </location>
</feature>
<evidence type="ECO:0000313" key="8">
    <source>
        <dbReference type="Proteomes" id="UP000476338"/>
    </source>
</evidence>
<accession>A0A6L5WMW3</accession>
<keyword evidence="3 6" id="KW-0812">Transmembrane</keyword>
<dbReference type="RefSeq" id="WP_154571253.1">
    <property type="nucleotide sequence ID" value="NZ_VWSJ01000033.1"/>
</dbReference>
<evidence type="ECO:0000256" key="2">
    <source>
        <dbReference type="ARBA" id="ARBA00005268"/>
    </source>
</evidence>
<comment type="subcellular location">
    <subcellularLocation>
        <location evidence="1">Membrane</location>
        <topology evidence="1">Multi-pass membrane protein</topology>
    </subcellularLocation>
</comment>
<reference evidence="7 8" key="2">
    <citation type="submission" date="2020-03" db="EMBL/GenBank/DDBJ databases">
        <title>Campylobacter portucalensis sp. nov., a new species of Campylobacter isolated from the reproductive tract of bulls.</title>
        <authorList>
            <person name="Silva M.F."/>
            <person name="Pereira G."/>
            <person name="Carneiro C."/>
            <person name="Hemphill A."/>
            <person name="Mateus L."/>
            <person name="Lopes-Da-Costa L."/>
            <person name="Silva E."/>
        </authorList>
    </citation>
    <scope>NUCLEOTIDE SEQUENCE [LARGE SCALE GENOMIC DNA]</scope>
    <source>
        <strain evidence="7 8">FMV-PI01</strain>
    </source>
</reference>
<protein>
    <submittedName>
        <fullName evidence="7">ABC transporter permease</fullName>
    </submittedName>
</protein>
<evidence type="ECO:0000313" key="7">
    <source>
        <dbReference type="EMBL" id="MSN97001.1"/>
    </source>
</evidence>
<evidence type="ECO:0000256" key="1">
    <source>
        <dbReference type="ARBA" id="ARBA00004141"/>
    </source>
</evidence>
<feature type="transmembrane region" description="Helical" evidence="6">
    <location>
        <begin position="203"/>
        <end position="225"/>
    </location>
</feature>
<feature type="transmembrane region" description="Helical" evidence="6">
    <location>
        <begin position="124"/>
        <end position="143"/>
    </location>
</feature>
<evidence type="ECO:0000256" key="6">
    <source>
        <dbReference type="SAM" id="Phobius"/>
    </source>
</evidence>
<dbReference type="InterPro" id="IPR005226">
    <property type="entry name" value="UPF0014_fam"/>
</dbReference>
<dbReference type="GO" id="GO:0005886">
    <property type="term" value="C:plasma membrane"/>
    <property type="evidence" value="ECO:0007669"/>
    <property type="project" value="TreeGrafter"/>
</dbReference>
<keyword evidence="4 6" id="KW-1133">Transmembrane helix</keyword>
<comment type="similarity">
    <text evidence="2">Belongs to the UPF0014 family.</text>
</comment>
<keyword evidence="5 6" id="KW-0472">Membrane</keyword>
<dbReference type="Proteomes" id="UP000476338">
    <property type="component" value="Unassembled WGS sequence"/>
</dbReference>
<dbReference type="AlphaFoldDB" id="A0A6L5WMW3"/>
<dbReference type="Pfam" id="PF03649">
    <property type="entry name" value="UPF0014"/>
    <property type="match status" value="1"/>
</dbReference>
<dbReference type="PANTHER" id="PTHR30028:SF0">
    <property type="entry name" value="PROTEIN ALUMINUM SENSITIVE 3"/>
    <property type="match status" value="1"/>
</dbReference>
<keyword evidence="8" id="KW-1185">Reference proteome</keyword>
<name>A0A6L5WMW3_9BACT</name>
<sequence>MIKISLINLIIMLLPVSFVWYFYYKWTKNFIEIPYSTIRMILQLIAIGYVLVFIFKNKNMFLGGIILIFMLIFSTIIILRNTKNKNFKNYFCIFFATFISSSLNLFIIVYVILEIKYIYEPKYIIPIAGMVLSNTMNVLSLAIERFEKEIQRNEYFEDARNIAFKASLIPQINSLLAVGIVTLPGMMTGQIISGVDPLIAVRYQIMIALLGISGGGMGAVLYFLLINRAYK</sequence>
<comment type="caution">
    <text evidence="7">The sequence shown here is derived from an EMBL/GenBank/DDBJ whole genome shotgun (WGS) entry which is preliminary data.</text>
</comment>
<evidence type="ECO:0000256" key="5">
    <source>
        <dbReference type="ARBA" id="ARBA00023136"/>
    </source>
</evidence>
<gene>
    <name evidence="7" type="ORF">F1B92_07485</name>
</gene>
<proteinExistence type="inferred from homology"/>
<evidence type="ECO:0000256" key="4">
    <source>
        <dbReference type="ARBA" id="ARBA00022989"/>
    </source>
</evidence>
<feature type="transmembrane region" description="Helical" evidence="6">
    <location>
        <begin position="91"/>
        <end position="112"/>
    </location>
</feature>
<reference evidence="7 8" key="1">
    <citation type="submission" date="2019-09" db="EMBL/GenBank/DDBJ databases">
        <authorList>
            <person name="Silva M."/>
            <person name="Pereira G."/>
            <person name="Lopes-Da-Costa L."/>
            <person name="Silva E."/>
        </authorList>
    </citation>
    <scope>NUCLEOTIDE SEQUENCE [LARGE SCALE GENOMIC DNA]</scope>
    <source>
        <strain evidence="7 8">FMV-PI01</strain>
    </source>
</reference>
<organism evidence="7 8">
    <name type="scientific">Campylobacter portucalensis</name>
    <dbReference type="NCBI Taxonomy" id="2608384"/>
    <lineage>
        <taxon>Bacteria</taxon>
        <taxon>Pseudomonadati</taxon>
        <taxon>Campylobacterota</taxon>
        <taxon>Epsilonproteobacteria</taxon>
        <taxon>Campylobacterales</taxon>
        <taxon>Campylobacteraceae</taxon>
        <taxon>Campylobacter</taxon>
    </lineage>
</organism>
<feature type="transmembrane region" description="Helical" evidence="6">
    <location>
        <begin position="163"/>
        <end position="183"/>
    </location>
</feature>
<dbReference type="PANTHER" id="PTHR30028">
    <property type="entry name" value="UPF0014 INNER MEMBRANE PROTEIN YBBM-RELATED"/>
    <property type="match status" value="1"/>
</dbReference>
<dbReference type="EMBL" id="VWSJ01000033">
    <property type="protein sequence ID" value="MSN97001.1"/>
    <property type="molecule type" value="Genomic_DNA"/>
</dbReference>
<feature type="transmembrane region" description="Helical" evidence="6">
    <location>
        <begin position="6"/>
        <end position="24"/>
    </location>
</feature>
<feature type="transmembrane region" description="Helical" evidence="6">
    <location>
        <begin position="61"/>
        <end position="79"/>
    </location>
</feature>
<evidence type="ECO:0000256" key="3">
    <source>
        <dbReference type="ARBA" id="ARBA00022692"/>
    </source>
</evidence>